<dbReference type="InterPro" id="IPR015813">
    <property type="entry name" value="Pyrv/PenolPyrv_kinase-like_dom"/>
</dbReference>
<evidence type="ECO:0000313" key="8">
    <source>
        <dbReference type="Proteomes" id="UP000646365"/>
    </source>
</evidence>
<dbReference type="GO" id="GO:0016829">
    <property type="term" value="F:lyase activity"/>
    <property type="evidence" value="ECO:0007669"/>
    <property type="project" value="UniProtKB-KW"/>
</dbReference>
<dbReference type="SUPFAM" id="SSF51621">
    <property type="entry name" value="Phosphoenolpyruvate/pyruvate domain"/>
    <property type="match status" value="1"/>
</dbReference>
<protein>
    <submittedName>
        <fullName evidence="7">CoA ester lyase</fullName>
    </submittedName>
</protein>
<dbReference type="EMBL" id="BMJQ01000005">
    <property type="protein sequence ID" value="GGF15257.1"/>
    <property type="molecule type" value="Genomic_DNA"/>
</dbReference>
<reference evidence="7" key="1">
    <citation type="journal article" date="2014" name="Int. J. Syst. Evol. Microbiol.">
        <title>Complete genome sequence of Corynebacterium casei LMG S-19264T (=DSM 44701T), isolated from a smear-ripened cheese.</title>
        <authorList>
            <consortium name="US DOE Joint Genome Institute (JGI-PGF)"/>
            <person name="Walter F."/>
            <person name="Albersmeier A."/>
            <person name="Kalinowski J."/>
            <person name="Ruckert C."/>
        </authorList>
    </citation>
    <scope>NUCLEOTIDE SEQUENCE</scope>
    <source>
        <strain evidence="7">CGMCC 1.15725</strain>
    </source>
</reference>
<dbReference type="PIRSF" id="PIRSF015582">
    <property type="entry name" value="Cit_lyase_B"/>
    <property type="match status" value="1"/>
</dbReference>
<dbReference type="Pfam" id="PF03328">
    <property type="entry name" value="HpcH_HpaI"/>
    <property type="match status" value="1"/>
</dbReference>
<comment type="cofactor">
    <cofactor evidence="1">
        <name>Mg(2+)</name>
        <dbReference type="ChEBI" id="CHEBI:18420"/>
    </cofactor>
</comment>
<evidence type="ECO:0000313" key="7">
    <source>
        <dbReference type="EMBL" id="GGF15257.1"/>
    </source>
</evidence>
<reference evidence="7" key="2">
    <citation type="submission" date="2020-09" db="EMBL/GenBank/DDBJ databases">
        <authorList>
            <person name="Sun Q."/>
            <person name="Zhou Y."/>
        </authorList>
    </citation>
    <scope>NUCLEOTIDE SEQUENCE</scope>
    <source>
        <strain evidence="7">CGMCC 1.15725</strain>
    </source>
</reference>
<proteinExistence type="inferred from homology"/>
<organism evidence="7 8">
    <name type="scientific">Aliidongia dinghuensis</name>
    <dbReference type="NCBI Taxonomy" id="1867774"/>
    <lineage>
        <taxon>Bacteria</taxon>
        <taxon>Pseudomonadati</taxon>
        <taxon>Pseudomonadota</taxon>
        <taxon>Alphaproteobacteria</taxon>
        <taxon>Rhodospirillales</taxon>
        <taxon>Dongiaceae</taxon>
        <taxon>Aliidongia</taxon>
    </lineage>
</organism>
<name>A0A8J3E3C6_9PROT</name>
<dbReference type="RefSeq" id="WP_189045453.1">
    <property type="nucleotide sequence ID" value="NZ_BMJQ01000005.1"/>
</dbReference>
<feature type="binding site" evidence="5">
    <location>
        <position position="154"/>
    </location>
    <ligand>
        <name>Mg(2+)</name>
        <dbReference type="ChEBI" id="CHEBI:18420"/>
    </ligand>
</feature>
<evidence type="ECO:0000256" key="3">
    <source>
        <dbReference type="ARBA" id="ARBA00022723"/>
    </source>
</evidence>
<dbReference type="InterPro" id="IPR011206">
    <property type="entry name" value="Citrate_lyase_beta/mcl1/mcl2"/>
</dbReference>
<keyword evidence="4 5" id="KW-0460">Magnesium</keyword>
<dbReference type="PANTHER" id="PTHR32308">
    <property type="entry name" value="LYASE BETA SUBUNIT, PUTATIVE (AFU_ORTHOLOGUE AFUA_4G13030)-RELATED"/>
    <property type="match status" value="1"/>
</dbReference>
<evidence type="ECO:0000256" key="2">
    <source>
        <dbReference type="ARBA" id="ARBA00005568"/>
    </source>
</evidence>
<dbReference type="PANTHER" id="PTHR32308:SF0">
    <property type="entry name" value="HPCH_HPAI ALDOLASE_CITRATE LYASE DOMAIN-CONTAINING PROTEIN"/>
    <property type="match status" value="1"/>
</dbReference>
<dbReference type="InterPro" id="IPR040442">
    <property type="entry name" value="Pyrv_kinase-like_dom_sf"/>
</dbReference>
<keyword evidence="3 5" id="KW-0479">Metal-binding</keyword>
<keyword evidence="7" id="KW-0456">Lyase</keyword>
<dbReference type="Proteomes" id="UP000646365">
    <property type="component" value="Unassembled WGS sequence"/>
</dbReference>
<evidence type="ECO:0000259" key="6">
    <source>
        <dbReference type="Pfam" id="PF03328"/>
    </source>
</evidence>
<evidence type="ECO:0000256" key="5">
    <source>
        <dbReference type="PIRSR" id="PIRSR015582-2"/>
    </source>
</evidence>
<comment type="similarity">
    <text evidence="2">Belongs to the HpcH/HpaI aldolase family.</text>
</comment>
<dbReference type="AlphaFoldDB" id="A0A8J3E3C6"/>
<dbReference type="InterPro" id="IPR005000">
    <property type="entry name" value="Aldolase/citrate-lyase_domain"/>
</dbReference>
<feature type="domain" description="HpcH/HpaI aldolase/citrate lyase" evidence="6">
    <location>
        <begin position="4"/>
        <end position="226"/>
    </location>
</feature>
<accession>A0A8J3E3C6</accession>
<evidence type="ECO:0000256" key="1">
    <source>
        <dbReference type="ARBA" id="ARBA00001946"/>
    </source>
</evidence>
<sequence>MKLQTLLFCPADAERKVSRALDSAADAVILDLEDSVAASAKAAARSAAVHVLAGATTRPDLVVRINPQDTCWYLPDLVAVVPHKPRAVLLPKCTSPDALRRLDHHLEALEVANGLPAGMIAILALVTETAASLRCMAYDGVTPRLRALLFGAEDLAADFGISPRHVDGTLTAPIAAARAALLVAAAQAQVPAIDTPWPDPRDPAGLQAEIAAAVRDGFAGKLCIHPNQLAPVAAAFTPPPERVRWAEAVHRLFMDHPTSGVLVLNGKMIDRPHLKLAERILEAVACTSDEV</sequence>
<dbReference type="GO" id="GO:0006107">
    <property type="term" value="P:oxaloacetate metabolic process"/>
    <property type="evidence" value="ECO:0007669"/>
    <property type="project" value="TreeGrafter"/>
</dbReference>
<dbReference type="Gene3D" id="3.20.20.60">
    <property type="entry name" value="Phosphoenolpyruvate-binding domains"/>
    <property type="match status" value="1"/>
</dbReference>
<dbReference type="GO" id="GO:0000287">
    <property type="term" value="F:magnesium ion binding"/>
    <property type="evidence" value="ECO:0007669"/>
    <property type="project" value="TreeGrafter"/>
</dbReference>
<evidence type="ECO:0000256" key="4">
    <source>
        <dbReference type="ARBA" id="ARBA00022842"/>
    </source>
</evidence>
<gene>
    <name evidence="7" type="ORF">GCM10011611_21290</name>
</gene>
<comment type="caution">
    <text evidence="7">The sequence shown here is derived from an EMBL/GenBank/DDBJ whole genome shotgun (WGS) entry which is preliminary data.</text>
</comment>
<keyword evidence="8" id="KW-1185">Reference proteome</keyword>